<dbReference type="SUPFAM" id="SSF100950">
    <property type="entry name" value="NagB/RpiA/CoA transferase-like"/>
    <property type="match status" value="1"/>
</dbReference>
<reference evidence="3 4" key="1">
    <citation type="submission" date="2024-06" db="EMBL/GenBank/DDBJ databases">
        <title>Sorghum-associated microbial communities from plants grown in Nebraska, USA.</title>
        <authorList>
            <person name="Schachtman D."/>
        </authorList>
    </citation>
    <scope>NUCLEOTIDE SEQUENCE [LARGE SCALE GENOMIC DNA]</scope>
    <source>
        <strain evidence="3 4">2709</strain>
    </source>
</reference>
<dbReference type="InterPro" id="IPR004165">
    <property type="entry name" value="CoA_trans_fam_I"/>
</dbReference>
<dbReference type="Proteomes" id="UP001549320">
    <property type="component" value="Unassembled WGS sequence"/>
</dbReference>
<dbReference type="Pfam" id="PF01144">
    <property type="entry name" value="CoA_trans"/>
    <property type="match status" value="1"/>
</dbReference>
<proteinExistence type="inferred from homology"/>
<evidence type="ECO:0000313" key="3">
    <source>
        <dbReference type="EMBL" id="MET4578594.1"/>
    </source>
</evidence>
<dbReference type="InterPro" id="IPR004163">
    <property type="entry name" value="CoA_transf_BS"/>
</dbReference>
<gene>
    <name evidence="3" type="ORF">ABIE13_003710</name>
</gene>
<dbReference type="Gene3D" id="3.40.1080.10">
    <property type="entry name" value="Glutaconate Coenzyme A-transferase"/>
    <property type="match status" value="1"/>
</dbReference>
<dbReference type="RefSeq" id="WP_354445968.1">
    <property type="nucleotide sequence ID" value="NZ_JBEPSH010000007.1"/>
</dbReference>
<evidence type="ECO:0000313" key="4">
    <source>
        <dbReference type="Proteomes" id="UP001549320"/>
    </source>
</evidence>
<keyword evidence="4" id="KW-1185">Reference proteome</keyword>
<organism evidence="3 4">
    <name type="scientific">Ottowia thiooxydans</name>
    <dbReference type="NCBI Taxonomy" id="219182"/>
    <lineage>
        <taxon>Bacteria</taxon>
        <taxon>Pseudomonadati</taxon>
        <taxon>Pseudomonadota</taxon>
        <taxon>Betaproteobacteria</taxon>
        <taxon>Burkholderiales</taxon>
        <taxon>Comamonadaceae</taxon>
        <taxon>Ottowia</taxon>
    </lineage>
</organism>
<comment type="caution">
    <text evidence="3">The sequence shown here is derived from an EMBL/GenBank/DDBJ whole genome shotgun (WGS) entry which is preliminary data.</text>
</comment>
<name>A0ABV2QC27_9BURK</name>
<dbReference type="NCBIfam" id="TIGR02429">
    <property type="entry name" value="pcaI_scoA_fam"/>
    <property type="match status" value="1"/>
</dbReference>
<dbReference type="GO" id="GO:0047569">
    <property type="term" value="F:3-oxoadipate CoA-transferase activity"/>
    <property type="evidence" value="ECO:0007669"/>
    <property type="project" value="UniProtKB-EC"/>
</dbReference>
<dbReference type="PANTHER" id="PTHR13707">
    <property type="entry name" value="KETOACID-COENZYME A TRANSFERASE"/>
    <property type="match status" value="1"/>
</dbReference>
<comment type="similarity">
    <text evidence="1">Belongs to the 3-oxoacid CoA-transferase subunit A family.</text>
</comment>
<evidence type="ECO:0000256" key="2">
    <source>
        <dbReference type="ARBA" id="ARBA00022679"/>
    </source>
</evidence>
<dbReference type="PROSITE" id="PS01273">
    <property type="entry name" value="COA_TRANSF_1"/>
    <property type="match status" value="1"/>
</dbReference>
<dbReference type="PANTHER" id="PTHR13707:SF60">
    <property type="entry name" value="ACETATE COA-TRANSFERASE SUBUNIT ALPHA"/>
    <property type="match status" value="1"/>
</dbReference>
<evidence type="ECO:0000256" key="1">
    <source>
        <dbReference type="ARBA" id="ARBA00005612"/>
    </source>
</evidence>
<dbReference type="InterPro" id="IPR012792">
    <property type="entry name" value="3-oxoacid_CoA-transf_A"/>
</dbReference>
<keyword evidence="2 3" id="KW-0808">Transferase</keyword>
<dbReference type="EMBL" id="JBEPSH010000007">
    <property type="protein sequence ID" value="MET4578594.1"/>
    <property type="molecule type" value="Genomic_DNA"/>
</dbReference>
<accession>A0ABV2QC27</accession>
<dbReference type="EC" id="2.8.3.6" evidence="3"/>
<sequence>MLDKTVHTLAEAVREIPDGATVLVGGFGGSGAPIALLEALLEQGAKDLVVVSNNAGSGTEGLNALIGAGRVRKLICSYPKSADKSQPLAAAFEQLYRAGKVELECIPQGTMVERMRAAGAGLGPFFSPTGYGTLLAEGKESRVIDGIGYVLEQPIRADYALVKADLGDRWGNLTYRLAGRNFAPVMCTAARHAIAQVREIVPLGSIPPEQVMTPAIFVQKVVCHAS</sequence>
<dbReference type="InterPro" id="IPR037171">
    <property type="entry name" value="NagB/RpiA_transferase-like"/>
</dbReference>
<dbReference type="SMART" id="SM00882">
    <property type="entry name" value="CoA_trans"/>
    <property type="match status" value="1"/>
</dbReference>
<protein>
    <submittedName>
        <fullName evidence="3">3-oxoadipate CoA-transferase alpha subunit</fullName>
        <ecNumber evidence="3">2.8.3.6</ecNumber>
    </submittedName>
</protein>